<evidence type="ECO:0000256" key="4">
    <source>
        <dbReference type="ARBA" id="ARBA00022825"/>
    </source>
</evidence>
<dbReference type="GO" id="GO:0006508">
    <property type="term" value="P:proteolysis"/>
    <property type="evidence" value="ECO:0007669"/>
    <property type="project" value="UniProtKB-KW"/>
</dbReference>
<dbReference type="PRINTS" id="PR00723">
    <property type="entry name" value="SUBTILISIN"/>
</dbReference>
<dbReference type="EMBL" id="VLNR01000099">
    <property type="protein sequence ID" value="TSE03772.1"/>
    <property type="molecule type" value="Genomic_DNA"/>
</dbReference>
<dbReference type="SUPFAM" id="SSF52743">
    <property type="entry name" value="Subtilisin-like"/>
    <property type="match status" value="1"/>
</dbReference>
<sequence>MISDTIPGTSLEKTYNKLLKNKKGDIIVVAVLDSGFDINHEDLKDQIWINPKEIPNNNIDDDQNGYIDDIHGWNFLGNAKETLIFENYEFVRVIRQLKSKFDKLTNDQVKPKDQKLFNIYQKAVNELRENIKSIPDDYTFLNDLVTARKTIDEYFSTDKYTMDQLSKIDPKGDTILKEHVRNRRFALRYDMNEEWENYYRRDIEINQKYRLNPEYNGRKLIGDDPNIFGDGRYGNNDLAGDLTLESHGTNVAAIIAATRNNNLGMNGVLNSVKIMPVRIVPRGDEYDKDIAHAIRYAVDNGAKIINMSFGKEYSLNKKFVSDAIKYATKHDVLLICSAGNESSNADEKEFYPNDYDSNTGLEISNSFISVGASSYSLNKWILTYFSNYGEKNVDIFAPGKDIYTAKPNNKYESDAGTSFSAPLVSGIAALIKSYYPKLKAPEIKQILMNSGTSYQINVKIELEDGTKKLVPFSELSKSGKIVNAYNALLMSEQISKSKK</sequence>
<dbReference type="PANTHER" id="PTHR43399">
    <property type="entry name" value="SUBTILISIN-RELATED"/>
    <property type="match status" value="1"/>
</dbReference>
<keyword evidence="3 5" id="KW-0378">Hydrolase</keyword>
<evidence type="ECO:0000313" key="8">
    <source>
        <dbReference type="EMBL" id="TSE03772.1"/>
    </source>
</evidence>
<organism evidence="8 9">
    <name type="scientific">Aquimarina algiphila</name>
    <dbReference type="NCBI Taxonomy" id="2047982"/>
    <lineage>
        <taxon>Bacteria</taxon>
        <taxon>Pseudomonadati</taxon>
        <taxon>Bacteroidota</taxon>
        <taxon>Flavobacteriia</taxon>
        <taxon>Flavobacteriales</taxon>
        <taxon>Flavobacteriaceae</taxon>
        <taxon>Aquimarina</taxon>
    </lineage>
</organism>
<protein>
    <submittedName>
        <fullName evidence="8">S8 family serine peptidase</fullName>
    </submittedName>
</protein>
<proteinExistence type="inferred from homology"/>
<name>A0A554VB96_9FLAO</name>
<gene>
    <name evidence="8" type="ORF">FOF46_28530</name>
</gene>
<dbReference type="AlphaFoldDB" id="A0A554VB96"/>
<evidence type="ECO:0000256" key="5">
    <source>
        <dbReference type="PROSITE-ProRule" id="PRU01240"/>
    </source>
</evidence>
<dbReference type="Gene3D" id="3.40.50.200">
    <property type="entry name" value="Peptidase S8/S53 domain"/>
    <property type="match status" value="2"/>
</dbReference>
<evidence type="ECO:0000256" key="3">
    <source>
        <dbReference type="ARBA" id="ARBA00022801"/>
    </source>
</evidence>
<dbReference type="OrthoDB" id="9798386at2"/>
<keyword evidence="9" id="KW-1185">Reference proteome</keyword>
<comment type="caution">
    <text evidence="8">The sequence shown here is derived from an EMBL/GenBank/DDBJ whole genome shotgun (WGS) entry which is preliminary data.</text>
</comment>
<dbReference type="InterPro" id="IPR000209">
    <property type="entry name" value="Peptidase_S8/S53_dom"/>
</dbReference>
<dbReference type="PROSITE" id="PS51892">
    <property type="entry name" value="SUBTILASE"/>
    <property type="match status" value="1"/>
</dbReference>
<dbReference type="Proteomes" id="UP000318833">
    <property type="component" value="Unassembled WGS sequence"/>
</dbReference>
<evidence type="ECO:0000313" key="9">
    <source>
        <dbReference type="Proteomes" id="UP000318833"/>
    </source>
</evidence>
<comment type="similarity">
    <text evidence="1 5 6">Belongs to the peptidase S8 family.</text>
</comment>
<evidence type="ECO:0000256" key="1">
    <source>
        <dbReference type="ARBA" id="ARBA00011073"/>
    </source>
</evidence>
<feature type="domain" description="Peptidase S8/S53" evidence="7">
    <location>
        <begin position="26"/>
        <end position="452"/>
    </location>
</feature>
<dbReference type="PROSITE" id="PS00136">
    <property type="entry name" value="SUBTILASE_ASP"/>
    <property type="match status" value="1"/>
</dbReference>
<keyword evidence="2 5" id="KW-0645">Protease</keyword>
<dbReference type="InterPro" id="IPR034080">
    <property type="entry name" value="Protease_P7-like_dom"/>
</dbReference>
<dbReference type="PANTHER" id="PTHR43399:SF4">
    <property type="entry name" value="CELL WALL-ASSOCIATED PROTEASE"/>
    <property type="match status" value="1"/>
</dbReference>
<dbReference type="PROSITE" id="PS00138">
    <property type="entry name" value="SUBTILASE_SER"/>
    <property type="match status" value="1"/>
</dbReference>
<dbReference type="CDD" id="cd07483">
    <property type="entry name" value="Peptidases_S8_Subtilisin_Novo-like"/>
    <property type="match status" value="1"/>
</dbReference>
<dbReference type="InterPro" id="IPR023828">
    <property type="entry name" value="Peptidase_S8_Ser-AS"/>
</dbReference>
<feature type="active site" description="Charge relay system" evidence="5">
    <location>
        <position position="418"/>
    </location>
</feature>
<dbReference type="RefSeq" id="WP_143918866.1">
    <property type="nucleotide sequence ID" value="NZ_CANMIK010000094.1"/>
</dbReference>
<evidence type="ECO:0000256" key="2">
    <source>
        <dbReference type="ARBA" id="ARBA00022670"/>
    </source>
</evidence>
<dbReference type="InterPro" id="IPR036852">
    <property type="entry name" value="Peptidase_S8/S53_dom_sf"/>
</dbReference>
<dbReference type="GO" id="GO:0004252">
    <property type="term" value="F:serine-type endopeptidase activity"/>
    <property type="evidence" value="ECO:0007669"/>
    <property type="project" value="UniProtKB-UniRule"/>
</dbReference>
<dbReference type="Pfam" id="PF00082">
    <property type="entry name" value="Peptidase_S8"/>
    <property type="match status" value="1"/>
</dbReference>
<dbReference type="InterPro" id="IPR051048">
    <property type="entry name" value="Peptidase_S8/S53_subtilisin"/>
</dbReference>
<keyword evidence="4 5" id="KW-0720">Serine protease</keyword>
<dbReference type="InterPro" id="IPR015500">
    <property type="entry name" value="Peptidase_S8_subtilisin-rel"/>
</dbReference>
<evidence type="ECO:0000259" key="7">
    <source>
        <dbReference type="Pfam" id="PF00082"/>
    </source>
</evidence>
<reference evidence="8 9" key="1">
    <citation type="submission" date="2019-07" db="EMBL/GenBank/DDBJ databases">
        <title>The draft genome sequence of Aquimarina algiphila M91.</title>
        <authorList>
            <person name="Meng X."/>
        </authorList>
    </citation>
    <scope>NUCLEOTIDE SEQUENCE [LARGE SCALE GENOMIC DNA]</scope>
    <source>
        <strain evidence="8 9">M91</strain>
    </source>
</reference>
<accession>A0A554VB96</accession>
<dbReference type="InterPro" id="IPR023827">
    <property type="entry name" value="Peptidase_S8_Asp-AS"/>
</dbReference>
<evidence type="ECO:0000256" key="6">
    <source>
        <dbReference type="RuleBase" id="RU003355"/>
    </source>
</evidence>
<feature type="active site" description="Charge relay system" evidence="5">
    <location>
        <position position="247"/>
    </location>
</feature>
<feature type="active site" description="Charge relay system" evidence="5">
    <location>
        <position position="33"/>
    </location>
</feature>